<dbReference type="InterPro" id="IPR036412">
    <property type="entry name" value="HAD-like_sf"/>
</dbReference>
<evidence type="ECO:0000256" key="8">
    <source>
        <dbReference type="ARBA" id="ARBA00022737"/>
    </source>
</evidence>
<evidence type="ECO:0000256" key="12">
    <source>
        <dbReference type="ARBA" id="ARBA00022840"/>
    </source>
</evidence>
<dbReference type="Pfam" id="PF00702">
    <property type="entry name" value="Hydrolase"/>
    <property type="match status" value="1"/>
</dbReference>
<keyword evidence="11" id="KW-0187">Copper transport</keyword>
<feature type="compositionally biased region" description="Polar residues" evidence="24">
    <location>
        <begin position="1251"/>
        <end position="1278"/>
    </location>
</feature>
<feature type="transmembrane region" description="Helical" evidence="23">
    <location>
        <begin position="568"/>
        <end position="590"/>
    </location>
</feature>
<evidence type="ECO:0000256" key="19">
    <source>
        <dbReference type="ARBA" id="ARBA00049289"/>
    </source>
</evidence>
<comment type="subcellular location">
    <subcellularLocation>
        <location evidence="1">Golgi apparatus</location>
        <location evidence="1">trans-Golgi network membrane</location>
        <topology evidence="1">Multi-pass membrane protein</topology>
    </subcellularLocation>
    <subcellularLocation>
        <location evidence="2">Late endosome</location>
    </subcellularLocation>
    <subcellularLocation>
        <location evidence="23">Membrane</location>
    </subcellularLocation>
</comment>
<dbReference type="InterPro" id="IPR006121">
    <property type="entry name" value="HMA_dom"/>
</dbReference>
<dbReference type="PROSITE" id="PS01047">
    <property type="entry name" value="HMA_1"/>
    <property type="match status" value="5"/>
</dbReference>
<feature type="transmembrane region" description="Helical" evidence="23">
    <location>
        <begin position="488"/>
        <end position="507"/>
    </location>
</feature>
<dbReference type="FunFam" id="2.70.150.10:FF:000002">
    <property type="entry name" value="Copper-transporting ATPase 1, putative"/>
    <property type="match status" value="1"/>
</dbReference>
<dbReference type="InterPro" id="IPR018303">
    <property type="entry name" value="ATPase_P-typ_P_site"/>
</dbReference>
<keyword evidence="5" id="KW-0813">Transport</keyword>
<dbReference type="PRINTS" id="PR00119">
    <property type="entry name" value="CATATPASE"/>
</dbReference>
<dbReference type="InterPro" id="IPR006122">
    <property type="entry name" value="HMA_Cu_ion-bd"/>
</dbReference>
<evidence type="ECO:0000256" key="17">
    <source>
        <dbReference type="ARBA" id="ARBA00023065"/>
    </source>
</evidence>
<dbReference type="FunFam" id="3.30.70.100:FF:000001">
    <property type="entry name" value="ATPase copper transporting beta"/>
    <property type="match status" value="4"/>
</dbReference>
<dbReference type="InterPro" id="IPR044492">
    <property type="entry name" value="P_typ_ATPase_HD_dom"/>
</dbReference>
<dbReference type="Pfam" id="PF00122">
    <property type="entry name" value="E1-E2_ATPase"/>
    <property type="match status" value="1"/>
</dbReference>
<feature type="transmembrane region" description="Helical" evidence="23">
    <location>
        <begin position="804"/>
        <end position="827"/>
    </location>
</feature>
<evidence type="ECO:0000256" key="1">
    <source>
        <dbReference type="ARBA" id="ARBA00004166"/>
    </source>
</evidence>
<keyword evidence="15 23" id="KW-1133">Transmembrane helix</keyword>
<dbReference type="Proteomes" id="UP000694701">
    <property type="component" value="Unplaced"/>
</dbReference>
<dbReference type="SUPFAM" id="SSF81653">
    <property type="entry name" value="Calcium ATPase, transduction domain A"/>
    <property type="match status" value="1"/>
</dbReference>
<comment type="similarity">
    <text evidence="3 23">Belongs to the cation transport ATPase (P-type) (TC 3.A.3) family. Type IB subfamily.</text>
</comment>
<dbReference type="PANTHER" id="PTHR46594:SF8">
    <property type="entry name" value="P-TYPE CU(+) TRANSPORTER"/>
    <property type="match status" value="1"/>
</dbReference>
<evidence type="ECO:0000256" key="3">
    <source>
        <dbReference type="ARBA" id="ARBA00006024"/>
    </source>
</evidence>
<dbReference type="SUPFAM" id="SSF81665">
    <property type="entry name" value="Calcium ATPase, transmembrane domain M"/>
    <property type="match status" value="1"/>
</dbReference>
<keyword evidence="10" id="KW-0967">Endosome</keyword>
<keyword evidence="16" id="KW-0186">Copper</keyword>
<dbReference type="InterPro" id="IPR023214">
    <property type="entry name" value="HAD_sf"/>
</dbReference>
<feature type="transmembrane region" description="Helical" evidence="23">
    <location>
        <begin position="1177"/>
        <end position="1197"/>
    </location>
</feature>
<feature type="region of interest" description="Disordered" evidence="24">
    <location>
        <begin position="297"/>
        <end position="318"/>
    </location>
</feature>
<dbReference type="GO" id="GO:0005770">
    <property type="term" value="C:late endosome"/>
    <property type="evidence" value="ECO:0007669"/>
    <property type="project" value="UniProtKB-SubCell"/>
</dbReference>
<keyword evidence="12 23" id="KW-0067">ATP-binding</keyword>
<dbReference type="AlphaFoldDB" id="A0A8C2KER8"/>
<dbReference type="CDD" id="cd00371">
    <property type="entry name" value="HMA"/>
    <property type="match status" value="5"/>
</dbReference>
<dbReference type="SFLD" id="SFLDS00003">
    <property type="entry name" value="Haloacid_Dehalogenase"/>
    <property type="match status" value="1"/>
</dbReference>
<dbReference type="InterPro" id="IPR001757">
    <property type="entry name" value="P_typ_ATPase"/>
</dbReference>
<organism evidence="26 27">
    <name type="scientific">Cyprinus carpio</name>
    <name type="common">Common carp</name>
    <dbReference type="NCBI Taxonomy" id="7962"/>
    <lineage>
        <taxon>Eukaryota</taxon>
        <taxon>Metazoa</taxon>
        <taxon>Chordata</taxon>
        <taxon>Craniata</taxon>
        <taxon>Vertebrata</taxon>
        <taxon>Euteleostomi</taxon>
        <taxon>Actinopterygii</taxon>
        <taxon>Neopterygii</taxon>
        <taxon>Teleostei</taxon>
        <taxon>Ostariophysi</taxon>
        <taxon>Cypriniformes</taxon>
        <taxon>Cyprinidae</taxon>
        <taxon>Cyprininae</taxon>
        <taxon>Cyprinus</taxon>
    </lineage>
</organism>
<keyword evidence="6 23" id="KW-0812">Transmembrane</keyword>
<comment type="catalytic activity">
    <reaction evidence="19">
        <text>Cu(+)(in) + ATP + H2O = Cu(+)(out) + ADP + phosphate + H(+)</text>
        <dbReference type="Rhea" id="RHEA:25792"/>
        <dbReference type="ChEBI" id="CHEBI:15377"/>
        <dbReference type="ChEBI" id="CHEBI:15378"/>
        <dbReference type="ChEBI" id="CHEBI:30616"/>
        <dbReference type="ChEBI" id="CHEBI:43474"/>
        <dbReference type="ChEBI" id="CHEBI:49552"/>
        <dbReference type="ChEBI" id="CHEBI:456216"/>
        <dbReference type="EC" id="7.2.2.8"/>
    </reaction>
</comment>
<evidence type="ECO:0000256" key="13">
    <source>
        <dbReference type="ARBA" id="ARBA00022842"/>
    </source>
</evidence>
<dbReference type="GO" id="GO:0005507">
    <property type="term" value="F:copper ion binding"/>
    <property type="evidence" value="ECO:0007669"/>
    <property type="project" value="InterPro"/>
</dbReference>
<dbReference type="Gene3D" id="2.70.150.10">
    <property type="entry name" value="Calcium-transporting ATPase, cytoplasmic transduction domain A"/>
    <property type="match status" value="1"/>
</dbReference>
<dbReference type="GO" id="GO:0140581">
    <property type="term" value="F:P-type monovalent copper transporter activity"/>
    <property type="evidence" value="ECO:0007669"/>
    <property type="project" value="UniProtKB-EC"/>
</dbReference>
<feature type="transmembrane region" description="Helical" evidence="23">
    <location>
        <begin position="527"/>
        <end position="547"/>
    </location>
</feature>
<dbReference type="InterPro" id="IPR017969">
    <property type="entry name" value="Heavy-metal-associated_CS"/>
</dbReference>
<evidence type="ECO:0000256" key="21">
    <source>
        <dbReference type="ARBA" id="ARBA00074947"/>
    </source>
</evidence>
<evidence type="ECO:0000256" key="22">
    <source>
        <dbReference type="ARBA" id="ARBA00083608"/>
    </source>
</evidence>
<evidence type="ECO:0000259" key="25">
    <source>
        <dbReference type="PROSITE" id="PS50846"/>
    </source>
</evidence>
<dbReference type="PRINTS" id="PR00942">
    <property type="entry name" value="CUATPASEI"/>
</dbReference>
<reference evidence="26" key="1">
    <citation type="submission" date="2025-08" db="UniProtKB">
        <authorList>
            <consortium name="Ensembl"/>
        </authorList>
    </citation>
    <scope>IDENTIFICATION</scope>
</reference>
<dbReference type="InterPro" id="IPR059000">
    <property type="entry name" value="ATPase_P-type_domA"/>
</dbReference>
<feature type="domain" description="HMA" evidence="25">
    <location>
        <begin position="398"/>
        <end position="464"/>
    </location>
</feature>
<keyword evidence="18 23" id="KW-0472">Membrane</keyword>
<dbReference type="SFLD" id="SFLDG00002">
    <property type="entry name" value="C1.7:_P-type_atpase_like"/>
    <property type="match status" value="1"/>
</dbReference>
<feature type="region of interest" description="Disordered" evidence="24">
    <location>
        <begin position="1239"/>
        <end position="1278"/>
    </location>
</feature>
<evidence type="ECO:0000313" key="27">
    <source>
        <dbReference type="Proteomes" id="UP000694701"/>
    </source>
</evidence>
<sequence length="1278" mass="137960">YEPEGHNGLKHNLGHKLVVKESEVKIRVQGMTCQSCVRSIEERIGSLEGVVGVQVSLSDKEASLRFNPATVTPEVLRKHIEDMGFEASLLALPSQLQPSVTDWSDVTLGVEGMHCGSCVKNITETLSGVVGVNSVLVSLEKGTVDLRFDRSLLTLETVKGLLEEIPPGNFRVSIPGWNSRLNSASIPPQTVTIRIEGMTCSSCVQAIQGMVSQRAGVYAIKVYLQEKKGIVTFDSSVTFPEELRSAIEDMGFEAWLDQVDITKMAKSLSCPDSGFSSASKTCPEQWFPWLPHSALKQSHTSKSSPSETTDEIPSGSEDRETRKCFVQVTGMTCASCVTNIEKNLLKHKGIKSVLVALMAGKAEVKYDPGLLDSPQIVQLISRLGFGASVMEESTVQDGVLDLSVTGMTCASCVHNIESKLLRTKGILEASVALATNKAHVKFNSDLVGSRDIVRIIEGLGFGVSLIKNEGLNNTLDHQEEIRQWKHSFLFSLVFGIPVMGLMIYMMVMDSQHKEHGGSMPVDQNILPGLSIINLAFFLLCTPVQFLGGRYFYIQAYRSLRHGVANMDVLIVLATTIAYVYSFIVLIVAMIEGAKQSPLTFFDTPPMLFVFIALGRWLEHVAKSKTSEALAKLMSLQATDATIVSLGRNNTIIREEQVSVELVQRGDVVKVAPGGKFPVDGKVIEGTSMADESLITGEPMPVIKKPGSCVIAGSINAHGSLLVEATHVGAETTLSQIVKLVEEAQTSKAPIQQLADKLSGYFVPFIMVISMLTVVAWLIIGFLDFDVVVKYFPGFNQNIPRTEVIIRFAFQASITVLSIACPCSLGLATPTAVMVGTGVGAQNGILIKGGEPLEMAHKVGAVMFDKTGTITNGVPQVTRVLVLWDRARLPLRKVLAVVGTAEASSEHPLGMAVAKYCKEELGTETLGYCHDFQAVPGCGISCKVSSIEDLLQNSPKTQETNTSAANPSYSVLIGNRQWMMRNGLEVTADVDDAMSSHETKGQTAILVAIDGVLCAMLAVADTVKEESALAIHTLSSMGIEVFMITGDNRRTARAIATQVGIKKVFAEVLPSHKVAKVQKLQEQGLKVAMVGDGVNDSPALAHADLGIAIGTGTDVAIEAADIVLIRNDLMDVVASIELSKKTVQRIRINFVFALIYNLLGIPIAAGVFMPVGLVLQPWMGSAAMAASSVSVVLSSLLLRLYKKTSIEEYESRAQSHRLSLSPSQVSTHVGLETRRCSPRSFHRGLDRHRRSGSGSSFLKLNSSHPSTTQSYSTSGRNIV</sequence>
<evidence type="ECO:0000256" key="16">
    <source>
        <dbReference type="ARBA" id="ARBA00023008"/>
    </source>
</evidence>
<dbReference type="FunFam" id="3.40.50.1000:FF:000092">
    <property type="entry name" value="copper-transporting ATPase 1 isoform X2"/>
    <property type="match status" value="1"/>
</dbReference>
<dbReference type="Ensembl" id="ENSCCRT00020117202.1">
    <property type="protein sequence ID" value="ENSCCRP00020107296.1"/>
    <property type="gene ID" value="ENSCCRG00020045917.1"/>
</dbReference>
<dbReference type="GO" id="GO:0016887">
    <property type="term" value="F:ATP hydrolysis activity"/>
    <property type="evidence" value="ECO:0007669"/>
    <property type="project" value="InterPro"/>
</dbReference>
<dbReference type="EC" id="7.2.2.8" evidence="4"/>
<keyword evidence="9 23" id="KW-0547">Nucleotide-binding</keyword>
<dbReference type="Pfam" id="PF00403">
    <property type="entry name" value="HMA"/>
    <property type="match status" value="5"/>
</dbReference>
<dbReference type="InterPro" id="IPR036163">
    <property type="entry name" value="HMA_dom_sf"/>
</dbReference>
<evidence type="ECO:0000256" key="15">
    <source>
        <dbReference type="ARBA" id="ARBA00022989"/>
    </source>
</evidence>
<dbReference type="GO" id="GO:0005524">
    <property type="term" value="F:ATP binding"/>
    <property type="evidence" value="ECO:0007669"/>
    <property type="project" value="UniProtKB-UniRule"/>
</dbReference>
<protein>
    <recommendedName>
        <fullName evidence="21">Copper-transporting ATPase 2</fullName>
        <ecNumber evidence="4">7.2.2.8</ecNumber>
    </recommendedName>
    <alternativeName>
        <fullName evidence="22">Copper pump 2</fullName>
    </alternativeName>
</protein>
<evidence type="ECO:0000256" key="18">
    <source>
        <dbReference type="ARBA" id="ARBA00023136"/>
    </source>
</evidence>
<dbReference type="FunFam" id="3.40.1110.10:FF:000015">
    <property type="entry name" value="ATPase copper transporting beta"/>
    <property type="match status" value="1"/>
</dbReference>
<proteinExistence type="inferred from homology"/>
<feature type="compositionally biased region" description="Polar residues" evidence="24">
    <location>
        <begin position="297"/>
        <end position="307"/>
    </location>
</feature>
<keyword evidence="7 23" id="KW-0479">Metal-binding</keyword>
<feature type="domain" description="HMA" evidence="25">
    <location>
        <begin position="322"/>
        <end position="388"/>
    </location>
</feature>
<evidence type="ECO:0000256" key="20">
    <source>
        <dbReference type="ARBA" id="ARBA00065683"/>
    </source>
</evidence>
<evidence type="ECO:0000256" key="9">
    <source>
        <dbReference type="ARBA" id="ARBA00022741"/>
    </source>
</evidence>
<dbReference type="InterPro" id="IPR027256">
    <property type="entry name" value="P-typ_ATPase_IB"/>
</dbReference>
<dbReference type="PROSITE" id="PS50846">
    <property type="entry name" value="HMA_2"/>
    <property type="match status" value="5"/>
</dbReference>
<evidence type="ECO:0000256" key="5">
    <source>
        <dbReference type="ARBA" id="ARBA00022448"/>
    </source>
</evidence>
<feature type="compositionally biased region" description="Basic residues" evidence="24">
    <location>
        <begin position="1239"/>
        <end position="1250"/>
    </location>
</feature>
<dbReference type="PANTHER" id="PTHR46594">
    <property type="entry name" value="P-TYPE CATION-TRANSPORTING ATPASE"/>
    <property type="match status" value="1"/>
</dbReference>
<dbReference type="Gene3D" id="3.40.1110.10">
    <property type="entry name" value="Calcium-transporting ATPase, cytoplasmic domain N"/>
    <property type="match status" value="1"/>
</dbReference>
<keyword evidence="14" id="KW-1278">Translocase</keyword>
<feature type="domain" description="HMA" evidence="25">
    <location>
        <begin position="22"/>
        <end position="88"/>
    </location>
</feature>
<evidence type="ECO:0000256" key="24">
    <source>
        <dbReference type="SAM" id="MobiDB-lite"/>
    </source>
</evidence>
<dbReference type="FunFam" id="1.20.1110.10:FF:000022">
    <property type="entry name" value="copper-transporting ATPase 1 isoform X2"/>
    <property type="match status" value="1"/>
</dbReference>
<evidence type="ECO:0000256" key="4">
    <source>
        <dbReference type="ARBA" id="ARBA00012517"/>
    </source>
</evidence>
<feature type="transmembrane region" description="Helical" evidence="23">
    <location>
        <begin position="760"/>
        <end position="784"/>
    </location>
</feature>
<keyword evidence="17" id="KW-0406">Ion transport</keyword>
<dbReference type="FunFam" id="3.40.50.1000:FF:000144">
    <property type="entry name" value="copper-transporting ATPase 1 isoform X2"/>
    <property type="match status" value="1"/>
</dbReference>
<keyword evidence="8" id="KW-0677">Repeat</keyword>
<dbReference type="InterPro" id="IPR008250">
    <property type="entry name" value="ATPase_P-typ_transduc_dom_A_sf"/>
</dbReference>
<dbReference type="NCBIfam" id="TIGR01525">
    <property type="entry name" value="ATPase-IB_hvy"/>
    <property type="match status" value="1"/>
</dbReference>
<dbReference type="SUPFAM" id="SSF56784">
    <property type="entry name" value="HAD-like"/>
    <property type="match status" value="1"/>
</dbReference>
<dbReference type="CDD" id="cd02094">
    <property type="entry name" value="P-type_ATPase_Cu-like"/>
    <property type="match status" value="1"/>
</dbReference>
<keyword evidence="13" id="KW-0460">Magnesium</keyword>
<dbReference type="InterPro" id="IPR023299">
    <property type="entry name" value="ATPase_P-typ_cyto_dom_N"/>
</dbReference>
<name>A0A8C2KER8_CYPCA</name>
<feature type="transmembrane region" description="Helical" evidence="23">
    <location>
        <begin position="596"/>
        <end position="617"/>
    </location>
</feature>
<dbReference type="NCBIfam" id="TIGR00003">
    <property type="entry name" value="copper ion binding protein"/>
    <property type="match status" value="5"/>
</dbReference>
<dbReference type="SUPFAM" id="SSF55008">
    <property type="entry name" value="HMA, heavy metal-associated domain"/>
    <property type="match status" value="5"/>
</dbReference>
<evidence type="ECO:0000256" key="23">
    <source>
        <dbReference type="RuleBase" id="RU362081"/>
    </source>
</evidence>
<evidence type="ECO:0000256" key="2">
    <source>
        <dbReference type="ARBA" id="ARBA00004603"/>
    </source>
</evidence>
<evidence type="ECO:0000256" key="7">
    <source>
        <dbReference type="ARBA" id="ARBA00022723"/>
    </source>
</evidence>
<evidence type="ECO:0000256" key="6">
    <source>
        <dbReference type="ARBA" id="ARBA00022692"/>
    </source>
</evidence>
<dbReference type="Gene3D" id="3.30.70.100">
    <property type="match status" value="5"/>
</dbReference>
<feature type="domain" description="HMA" evidence="25">
    <location>
        <begin position="189"/>
        <end position="255"/>
    </location>
</feature>
<evidence type="ECO:0000256" key="14">
    <source>
        <dbReference type="ARBA" id="ARBA00022967"/>
    </source>
</evidence>
<evidence type="ECO:0000256" key="11">
    <source>
        <dbReference type="ARBA" id="ARBA00022796"/>
    </source>
</evidence>
<dbReference type="GO" id="GO:0032588">
    <property type="term" value="C:trans-Golgi network membrane"/>
    <property type="evidence" value="ECO:0007669"/>
    <property type="project" value="UniProtKB-ARBA"/>
</dbReference>
<accession>A0A8C2KER8</accession>
<dbReference type="SFLD" id="SFLDF00027">
    <property type="entry name" value="p-type_atpase"/>
    <property type="match status" value="1"/>
</dbReference>
<dbReference type="NCBIfam" id="TIGR01494">
    <property type="entry name" value="ATPase_P-type"/>
    <property type="match status" value="2"/>
</dbReference>
<feature type="domain" description="HMA" evidence="25">
    <location>
        <begin position="104"/>
        <end position="170"/>
    </location>
</feature>
<comment type="subunit">
    <text evidence="20">Monomer. Interacts with COMMD1/MURR1. Interacts with DCTN4, in a copper-dependent manner. Interacts with ATOX1. Interacts (via C-terminus) with ZBTB16/PLZF.</text>
</comment>
<dbReference type="GO" id="GO:0046688">
    <property type="term" value="P:response to copper ion"/>
    <property type="evidence" value="ECO:0007669"/>
    <property type="project" value="UniProtKB-ARBA"/>
</dbReference>
<dbReference type="Gene3D" id="3.40.50.1000">
    <property type="entry name" value="HAD superfamily/HAD-like"/>
    <property type="match status" value="1"/>
</dbReference>
<dbReference type="PROSITE" id="PS00154">
    <property type="entry name" value="ATPASE_E1_E2"/>
    <property type="match status" value="1"/>
</dbReference>
<evidence type="ECO:0000313" key="26">
    <source>
        <dbReference type="Ensembl" id="ENSCCRP00020107296.1"/>
    </source>
</evidence>
<evidence type="ECO:0000256" key="10">
    <source>
        <dbReference type="ARBA" id="ARBA00022753"/>
    </source>
</evidence>
<feature type="transmembrane region" description="Helical" evidence="23">
    <location>
        <begin position="1149"/>
        <end position="1171"/>
    </location>
</feature>
<dbReference type="InterPro" id="IPR023298">
    <property type="entry name" value="ATPase_P-typ_TM_dom_sf"/>
</dbReference>